<feature type="domain" description="5'-Nucleotidase C-terminal" evidence="1">
    <location>
        <begin position="367"/>
        <end position="556"/>
    </location>
</feature>
<dbReference type="InterPro" id="IPR018247">
    <property type="entry name" value="EF_Hand_1_Ca_BS"/>
</dbReference>
<sequence>MNGVNRDMKKRRRRAGGRPGVAIGTALCVVLTALVAPNIAGAAGAVPFSGEDPATGTRTVTIADITDFHGHIEHGADVAAAFTLADSHNPDNMVPVSTGDLVGGSPYESAVKQDKPTLDMAKVWGLTVSAVGNHEFDRSVADFNNRVAAPANGIDWLCANVSSANKSATGKLSHVKDYTIRTVNGKRIGFVGALTDALGSVATPQITEDADLSERAVDALNRVAGELKRSGKVDAVVALLHADASAATGLGRDVDLAYTGHTHAVKQGVTDGGAPIYEAGSFGQNMAVQDLIITGHGRHAKVQVADVNLGNGTEATAVPGVLNVEGLDAHPRQAAWMSAGVVSNGSVARSRQLYTKANYAASAGNAVIGTLAPGTNFDKRTSVGHEGSVGMLVADANRESIMRNVYAGTRLPVVGFSNDGSLRTKQLDMDEDGKVTIREVDSLMALQFHAAHETLTGLGLKAVLAQQFHRNDDGELEHRWLGISSNVRYRYVQCGDGGATCTLGDSDGNGNQHTGVKATVGIVDLTIDGRPIADDDLVIIASNSYLLQGGDNYSAFRAGSNYGELEMSYNQPLHEYLAAHPKLSAAVPETGTRA</sequence>
<dbReference type="Gene3D" id="3.90.780.10">
    <property type="entry name" value="5'-Nucleotidase, C-terminal domain"/>
    <property type="match status" value="1"/>
</dbReference>
<dbReference type="SUPFAM" id="SSF55816">
    <property type="entry name" value="5'-nucleotidase (syn. UDP-sugar hydrolase), C-terminal domain"/>
    <property type="match status" value="1"/>
</dbReference>
<name>A0AAN1M5E3_BIFBR</name>
<dbReference type="PANTHER" id="PTHR11575:SF24">
    <property type="entry name" value="5'-NUCLEOTIDASE"/>
    <property type="match status" value="1"/>
</dbReference>
<evidence type="ECO:0000313" key="3">
    <source>
        <dbReference type="Proteomes" id="UP000232496"/>
    </source>
</evidence>
<dbReference type="Proteomes" id="UP000232496">
    <property type="component" value="Chromosome"/>
</dbReference>
<dbReference type="InterPro" id="IPR008334">
    <property type="entry name" value="5'-Nucleotdase_C"/>
</dbReference>
<dbReference type="PANTHER" id="PTHR11575">
    <property type="entry name" value="5'-NUCLEOTIDASE-RELATED"/>
    <property type="match status" value="1"/>
</dbReference>
<evidence type="ECO:0000313" key="2">
    <source>
        <dbReference type="EMBL" id="AUE19086.1"/>
    </source>
</evidence>
<dbReference type="Gene3D" id="3.60.21.10">
    <property type="match status" value="1"/>
</dbReference>
<evidence type="ECO:0000259" key="1">
    <source>
        <dbReference type="Pfam" id="PF02872"/>
    </source>
</evidence>
<dbReference type="GO" id="GO:0030288">
    <property type="term" value="C:outer membrane-bounded periplasmic space"/>
    <property type="evidence" value="ECO:0007669"/>
    <property type="project" value="TreeGrafter"/>
</dbReference>
<dbReference type="PROSITE" id="PS00018">
    <property type="entry name" value="EF_HAND_1"/>
    <property type="match status" value="1"/>
</dbReference>
<gene>
    <name evidence="2" type="ORF">DRBB29_1547</name>
</gene>
<dbReference type="AlphaFoldDB" id="A0AAN1M5E3"/>
<organism evidence="2 3">
    <name type="scientific">Bifidobacterium breve</name>
    <dbReference type="NCBI Taxonomy" id="1685"/>
    <lineage>
        <taxon>Bacteria</taxon>
        <taxon>Bacillati</taxon>
        <taxon>Actinomycetota</taxon>
        <taxon>Actinomycetes</taxon>
        <taxon>Bifidobacteriales</taxon>
        <taxon>Bifidobacteriaceae</taxon>
        <taxon>Bifidobacterium</taxon>
    </lineage>
</organism>
<dbReference type="SUPFAM" id="SSF56300">
    <property type="entry name" value="Metallo-dependent phosphatases"/>
    <property type="match status" value="1"/>
</dbReference>
<dbReference type="InterPro" id="IPR029052">
    <property type="entry name" value="Metallo-depent_PP-like"/>
</dbReference>
<proteinExistence type="predicted"/>
<dbReference type="InterPro" id="IPR036907">
    <property type="entry name" value="5'-Nucleotdase_C_sf"/>
</dbReference>
<dbReference type="GO" id="GO:0009166">
    <property type="term" value="P:nucleotide catabolic process"/>
    <property type="evidence" value="ECO:0007669"/>
    <property type="project" value="InterPro"/>
</dbReference>
<dbReference type="Pfam" id="PF02872">
    <property type="entry name" value="5_nucleotid_C"/>
    <property type="match status" value="1"/>
</dbReference>
<dbReference type="InterPro" id="IPR006179">
    <property type="entry name" value="5_nucleotidase/apyrase"/>
</dbReference>
<protein>
    <submittedName>
        <fullName evidence="2">Calcineurin-like phosphoesterase</fullName>
    </submittedName>
</protein>
<accession>A0AAN1M5E3</accession>
<reference evidence="2 3" key="1">
    <citation type="submission" date="2017-09" db="EMBL/GenBank/DDBJ databases">
        <title>Comparative genomics and methylome analysis of the gut commensal Bifidobacterium breve.</title>
        <authorList>
            <person name="Bottacini F."/>
            <person name="Morrissey R."/>
            <person name="Roberts R.J."/>
            <person name="James K."/>
            <person name="van Breen J."/>
            <person name="Egan M."/>
            <person name="Lambert J."/>
            <person name="van Limpt K."/>
            <person name="Stanton C."/>
            <person name="Knol J."/>
            <person name="O' Connell Motherway M."/>
            <person name="van Sinderen D."/>
        </authorList>
    </citation>
    <scope>NUCLEOTIDE SEQUENCE [LARGE SCALE GENOMIC DNA]</scope>
    <source>
        <strain evidence="2 3">DRBB29</strain>
    </source>
</reference>
<dbReference type="GO" id="GO:0016787">
    <property type="term" value="F:hydrolase activity"/>
    <property type="evidence" value="ECO:0007669"/>
    <property type="project" value="InterPro"/>
</dbReference>
<dbReference type="EMBL" id="CP023198">
    <property type="protein sequence ID" value="AUE19086.1"/>
    <property type="molecule type" value="Genomic_DNA"/>
</dbReference>